<keyword evidence="3" id="KW-1185">Reference proteome</keyword>
<feature type="compositionally biased region" description="Basic and acidic residues" evidence="1">
    <location>
        <begin position="104"/>
        <end position="123"/>
    </location>
</feature>
<name>A0A0L7R8G0_9HYME</name>
<evidence type="ECO:0000313" key="3">
    <source>
        <dbReference type="Proteomes" id="UP000053825"/>
    </source>
</evidence>
<dbReference type="Proteomes" id="UP000053825">
    <property type="component" value="Unassembled WGS sequence"/>
</dbReference>
<feature type="region of interest" description="Disordered" evidence="1">
    <location>
        <begin position="98"/>
        <end position="144"/>
    </location>
</feature>
<reference evidence="2 3" key="1">
    <citation type="submission" date="2015-07" db="EMBL/GenBank/DDBJ databases">
        <title>The genome of Habropoda laboriosa.</title>
        <authorList>
            <person name="Pan H."/>
            <person name="Kapheim K."/>
        </authorList>
    </citation>
    <scope>NUCLEOTIDE SEQUENCE [LARGE SCALE GENOMIC DNA]</scope>
    <source>
        <strain evidence="2">0110345459</strain>
    </source>
</reference>
<sequence>MVPPVDLENLITVSTPLFSRSLRWRDSKKPEERCETGEGNMETPEKINERGNGRCRFIFSLLTQIKETLEIFWRIETGGRKIVVYFAFPFKRSRNKDYECDENESARKGMRPKENRKEERRLALGESQQPKRERRKGKTNRGGAVAFLEREKIEEKRRWSLARWR</sequence>
<organism evidence="2 3">
    <name type="scientific">Habropoda laboriosa</name>
    <dbReference type="NCBI Taxonomy" id="597456"/>
    <lineage>
        <taxon>Eukaryota</taxon>
        <taxon>Metazoa</taxon>
        <taxon>Ecdysozoa</taxon>
        <taxon>Arthropoda</taxon>
        <taxon>Hexapoda</taxon>
        <taxon>Insecta</taxon>
        <taxon>Pterygota</taxon>
        <taxon>Neoptera</taxon>
        <taxon>Endopterygota</taxon>
        <taxon>Hymenoptera</taxon>
        <taxon>Apocrita</taxon>
        <taxon>Aculeata</taxon>
        <taxon>Apoidea</taxon>
        <taxon>Anthophila</taxon>
        <taxon>Apidae</taxon>
        <taxon>Habropoda</taxon>
    </lineage>
</organism>
<dbReference type="AlphaFoldDB" id="A0A0L7R8G0"/>
<proteinExistence type="predicted"/>
<dbReference type="EMBL" id="KQ414632">
    <property type="protein sequence ID" value="KOC67129.1"/>
    <property type="molecule type" value="Genomic_DNA"/>
</dbReference>
<protein>
    <submittedName>
        <fullName evidence="2">Uncharacterized protein</fullName>
    </submittedName>
</protein>
<evidence type="ECO:0000313" key="2">
    <source>
        <dbReference type="EMBL" id="KOC67129.1"/>
    </source>
</evidence>
<gene>
    <name evidence="2" type="ORF">WH47_11786</name>
</gene>
<evidence type="ECO:0000256" key="1">
    <source>
        <dbReference type="SAM" id="MobiDB-lite"/>
    </source>
</evidence>
<accession>A0A0L7R8G0</accession>